<reference evidence="1 2" key="1">
    <citation type="submission" date="2018-06" db="EMBL/GenBank/DDBJ databases">
        <title>Chryseolinea flavus sp. nov., a member of the phylum Bacteroidetes isolated from soil.</title>
        <authorList>
            <person name="Li Y."/>
            <person name="Wang J."/>
        </authorList>
    </citation>
    <scope>NUCLEOTIDE SEQUENCE [LARGE SCALE GENOMIC DNA]</scope>
    <source>
        <strain evidence="1 2">SDU1-6</strain>
    </source>
</reference>
<comment type="caution">
    <text evidence="1">The sequence shown here is derived from an EMBL/GenBank/DDBJ whole genome shotgun (WGS) entry which is preliminary data.</text>
</comment>
<accession>A0A364Y725</accession>
<protein>
    <submittedName>
        <fullName evidence="1">Uncharacterized protein</fullName>
    </submittedName>
</protein>
<dbReference type="EMBL" id="QMFY01000001">
    <property type="protein sequence ID" value="RAW02861.1"/>
    <property type="molecule type" value="Genomic_DNA"/>
</dbReference>
<proteinExistence type="predicted"/>
<evidence type="ECO:0000313" key="2">
    <source>
        <dbReference type="Proteomes" id="UP000251889"/>
    </source>
</evidence>
<keyword evidence="2" id="KW-1185">Reference proteome</keyword>
<name>A0A364Y725_9BACT</name>
<dbReference type="Proteomes" id="UP000251889">
    <property type="component" value="Unassembled WGS sequence"/>
</dbReference>
<organism evidence="1 2">
    <name type="scientific">Pseudochryseolinea flava</name>
    <dbReference type="NCBI Taxonomy" id="2059302"/>
    <lineage>
        <taxon>Bacteria</taxon>
        <taxon>Pseudomonadati</taxon>
        <taxon>Bacteroidota</taxon>
        <taxon>Cytophagia</taxon>
        <taxon>Cytophagales</taxon>
        <taxon>Fulvivirgaceae</taxon>
        <taxon>Pseudochryseolinea</taxon>
    </lineage>
</organism>
<dbReference type="AlphaFoldDB" id="A0A364Y725"/>
<evidence type="ECO:0000313" key="1">
    <source>
        <dbReference type="EMBL" id="RAW02861.1"/>
    </source>
</evidence>
<sequence length="205" mass="23084">MHKSADTLYFFDAGKEQWLGKFEGNTISYTMRHDSIFRKPLAGAELYALSSTPETLPDSIKGELYLGIIQGDSVLTFEIKTAYGVNKEIFLKPSPTKRQKSFEKEIITLLTTNSLMIDAAALVGSDDSDVKTIAYPAKKNAAFEGDPFPQIDGVYKIRGIYFLFVPFRGEKLFQIIEVNQQGMLIETVCTTPRRRIQISKAPRKK</sequence>
<gene>
    <name evidence="1" type="ORF">DQQ10_01770</name>
</gene>